<keyword evidence="4" id="KW-0812">Transmembrane</keyword>
<dbReference type="PANTHER" id="PTHR43547">
    <property type="entry name" value="TWO-COMPONENT HISTIDINE KINASE"/>
    <property type="match status" value="1"/>
</dbReference>
<evidence type="ECO:0000256" key="1">
    <source>
        <dbReference type="ARBA" id="ARBA00000085"/>
    </source>
</evidence>
<dbReference type="InterPro" id="IPR003594">
    <property type="entry name" value="HATPase_dom"/>
</dbReference>
<evidence type="ECO:0000256" key="3">
    <source>
        <dbReference type="ARBA" id="ARBA00022553"/>
    </source>
</evidence>
<dbReference type="InterPro" id="IPR004358">
    <property type="entry name" value="Sig_transdc_His_kin-like_C"/>
</dbReference>
<name>A0A1T5GLY1_9FLAO</name>
<dbReference type="PRINTS" id="PR00344">
    <property type="entry name" value="BCTRLSENSOR"/>
</dbReference>
<keyword evidence="7" id="KW-1185">Reference proteome</keyword>
<dbReference type="SUPFAM" id="SSF47384">
    <property type="entry name" value="Homodimeric domain of signal transducing histidine kinase"/>
    <property type="match status" value="1"/>
</dbReference>
<dbReference type="CDD" id="cd00075">
    <property type="entry name" value="HATPase"/>
    <property type="match status" value="1"/>
</dbReference>
<evidence type="ECO:0000313" key="7">
    <source>
        <dbReference type="Proteomes" id="UP000191112"/>
    </source>
</evidence>
<keyword evidence="4" id="KW-0472">Membrane</keyword>
<dbReference type="PROSITE" id="PS50109">
    <property type="entry name" value="HIS_KIN"/>
    <property type="match status" value="1"/>
</dbReference>
<dbReference type="Gene3D" id="1.10.287.130">
    <property type="match status" value="1"/>
</dbReference>
<organism evidence="6 7">
    <name type="scientific">Soonwooa buanensis</name>
    <dbReference type="NCBI Taxonomy" id="619805"/>
    <lineage>
        <taxon>Bacteria</taxon>
        <taxon>Pseudomonadati</taxon>
        <taxon>Bacteroidota</taxon>
        <taxon>Flavobacteriia</taxon>
        <taxon>Flavobacteriales</taxon>
        <taxon>Weeksellaceae</taxon>
        <taxon>Chryseobacterium group</taxon>
        <taxon>Soonwooa</taxon>
    </lineage>
</organism>
<comment type="catalytic activity">
    <reaction evidence="1">
        <text>ATP + protein L-histidine = ADP + protein N-phospho-L-histidine.</text>
        <dbReference type="EC" id="2.7.13.3"/>
    </reaction>
</comment>
<proteinExistence type="predicted"/>
<evidence type="ECO:0000259" key="5">
    <source>
        <dbReference type="PROSITE" id="PS50109"/>
    </source>
</evidence>
<dbReference type="Proteomes" id="UP000191112">
    <property type="component" value="Unassembled WGS sequence"/>
</dbReference>
<keyword evidence="4" id="KW-1133">Transmembrane helix</keyword>
<dbReference type="PANTHER" id="PTHR43547:SF2">
    <property type="entry name" value="HYBRID SIGNAL TRANSDUCTION HISTIDINE KINASE C"/>
    <property type="match status" value="1"/>
</dbReference>
<feature type="transmembrane region" description="Helical" evidence="4">
    <location>
        <begin position="195"/>
        <end position="215"/>
    </location>
</feature>
<dbReference type="AlphaFoldDB" id="A0A1T5GLY1"/>
<dbReference type="STRING" id="619805.SAMN05660477_02972"/>
<feature type="domain" description="Histidine kinase" evidence="5">
    <location>
        <begin position="236"/>
        <end position="436"/>
    </location>
</feature>
<gene>
    <name evidence="6" type="ORF">SAMN05660477_02972</name>
</gene>
<keyword evidence="6" id="KW-0808">Transferase</keyword>
<dbReference type="SMART" id="SM00387">
    <property type="entry name" value="HATPase_c"/>
    <property type="match status" value="1"/>
</dbReference>
<dbReference type="GO" id="GO:0000155">
    <property type="term" value="F:phosphorelay sensor kinase activity"/>
    <property type="evidence" value="ECO:0007669"/>
    <property type="project" value="InterPro"/>
</dbReference>
<dbReference type="Pfam" id="PF00512">
    <property type="entry name" value="HisKA"/>
    <property type="match status" value="1"/>
</dbReference>
<dbReference type="EC" id="2.7.13.3" evidence="2"/>
<dbReference type="CDD" id="cd00082">
    <property type="entry name" value="HisKA"/>
    <property type="match status" value="1"/>
</dbReference>
<dbReference type="InterPro" id="IPR036890">
    <property type="entry name" value="HATPase_C_sf"/>
</dbReference>
<protein>
    <recommendedName>
        <fullName evidence="2">histidine kinase</fullName>
        <ecNumber evidence="2">2.7.13.3</ecNumber>
    </recommendedName>
</protein>
<dbReference type="SMART" id="SM00388">
    <property type="entry name" value="HisKA"/>
    <property type="match status" value="1"/>
</dbReference>
<accession>A0A1T5GLY1</accession>
<dbReference type="Gene3D" id="3.30.565.10">
    <property type="entry name" value="Histidine kinase-like ATPase, C-terminal domain"/>
    <property type="match status" value="1"/>
</dbReference>
<dbReference type="InterPro" id="IPR005467">
    <property type="entry name" value="His_kinase_dom"/>
</dbReference>
<keyword evidence="6" id="KW-0418">Kinase</keyword>
<dbReference type="SUPFAM" id="SSF55874">
    <property type="entry name" value="ATPase domain of HSP90 chaperone/DNA topoisomerase II/histidine kinase"/>
    <property type="match status" value="1"/>
</dbReference>
<dbReference type="OrthoDB" id="1933776at2"/>
<reference evidence="6 7" key="1">
    <citation type="submission" date="2017-02" db="EMBL/GenBank/DDBJ databases">
        <authorList>
            <person name="Peterson S.W."/>
        </authorList>
    </citation>
    <scope>NUCLEOTIDE SEQUENCE [LARGE SCALE GENOMIC DNA]</scope>
    <source>
        <strain evidence="6 7">DSM 22323</strain>
    </source>
</reference>
<dbReference type="Pfam" id="PF02518">
    <property type="entry name" value="HATPase_c"/>
    <property type="match status" value="1"/>
</dbReference>
<dbReference type="InterPro" id="IPR003661">
    <property type="entry name" value="HisK_dim/P_dom"/>
</dbReference>
<dbReference type="EMBL" id="FUYZ01000013">
    <property type="protein sequence ID" value="SKC09444.1"/>
    <property type="molecule type" value="Genomic_DNA"/>
</dbReference>
<keyword evidence="3" id="KW-0597">Phosphoprotein</keyword>
<sequence length="436" mass="50677">MLSRNRNIIVIFSLLFLILLGIQAFFMYKTYVVKEREIYRNIRDRSALLIDKLEERDRGTEDAVIKNITDYATKKITEKQFLDYYTTKNLSYRKILSQYMDDEFKKQGYEVATELKYNSIIVLPDSIDLLKKPINLYQTERPLTKIGLQTTGSWNTESSSINDDTKVYDRKEHFKIFTETNYQIVNIKQLVFQELALLILLCVFILGAVLWLFILTVKNLIKQQKQVEVLHNVVDNISHEFKTPIATLKIAAKSLNKDWNKENLPLVERQIQRLENLMKQLHDGENENEVNVINFEDWTNFVEDLQFANPETEFIFENKSIDNLPFAKTDMETVVKNLCENSIKYGATQININVESSGKTLLINVKDNGEGIAKAEQKNIFEKFYRIQSDNIHNTKGLGLGLFLIKNIVKKYNGNIDLQSESGKGSLFKIKLNHES</sequence>
<dbReference type="InterPro" id="IPR036097">
    <property type="entry name" value="HisK_dim/P_sf"/>
</dbReference>
<evidence type="ECO:0000256" key="2">
    <source>
        <dbReference type="ARBA" id="ARBA00012438"/>
    </source>
</evidence>
<evidence type="ECO:0000313" key="6">
    <source>
        <dbReference type="EMBL" id="SKC09444.1"/>
    </source>
</evidence>
<evidence type="ECO:0000256" key="4">
    <source>
        <dbReference type="SAM" id="Phobius"/>
    </source>
</evidence>